<sequence>MLLEARSLSSFQVVFDVGTFESKIDSVKLDLEFITILYGNCFSSGSNNYHADAEREPRYTSNKVRPSDEDRGGYVGEHDVDQKAANFIEISIRTATWNWRSKLFRFSWIVHYCLFFDARV</sequence>
<evidence type="ECO:0000313" key="2">
    <source>
        <dbReference type="EMBL" id="CAD1831584.1"/>
    </source>
</evidence>
<evidence type="ECO:0000256" key="1">
    <source>
        <dbReference type="SAM" id="MobiDB-lite"/>
    </source>
</evidence>
<feature type="compositionally biased region" description="Basic and acidic residues" evidence="1">
    <location>
        <begin position="65"/>
        <end position="76"/>
    </location>
</feature>
<dbReference type="EMBL" id="LR862149">
    <property type="protein sequence ID" value="CAD1831584.1"/>
    <property type="molecule type" value="Genomic_DNA"/>
</dbReference>
<dbReference type="PANTHER" id="PTHR33511">
    <property type="entry name" value="OS06G0632400 PROTEIN"/>
    <property type="match status" value="1"/>
</dbReference>
<protein>
    <submittedName>
        <fullName evidence="2">Uncharacterized protein</fullName>
    </submittedName>
</protein>
<feature type="region of interest" description="Disordered" evidence="1">
    <location>
        <begin position="48"/>
        <end position="76"/>
    </location>
</feature>
<dbReference type="AlphaFoldDB" id="A0A6V7PL80"/>
<proteinExistence type="predicted"/>
<name>A0A6V7PL80_ANACO</name>
<organism evidence="2">
    <name type="scientific">Ananas comosus var. bracteatus</name>
    <name type="common">red pineapple</name>
    <dbReference type="NCBI Taxonomy" id="296719"/>
    <lineage>
        <taxon>Eukaryota</taxon>
        <taxon>Viridiplantae</taxon>
        <taxon>Streptophyta</taxon>
        <taxon>Embryophyta</taxon>
        <taxon>Tracheophyta</taxon>
        <taxon>Spermatophyta</taxon>
        <taxon>Magnoliopsida</taxon>
        <taxon>Liliopsida</taxon>
        <taxon>Poales</taxon>
        <taxon>Bromeliaceae</taxon>
        <taxon>Bromelioideae</taxon>
        <taxon>Ananas</taxon>
    </lineage>
</organism>
<accession>A0A6V7PL80</accession>
<reference evidence="2" key="1">
    <citation type="submission" date="2020-07" db="EMBL/GenBank/DDBJ databases">
        <authorList>
            <person name="Lin J."/>
        </authorList>
    </citation>
    <scope>NUCLEOTIDE SEQUENCE</scope>
</reference>
<gene>
    <name evidence="2" type="ORF">CB5_LOCUS14795</name>
</gene>